<feature type="compositionally biased region" description="Polar residues" evidence="1">
    <location>
        <begin position="572"/>
        <end position="581"/>
    </location>
</feature>
<dbReference type="PANTHER" id="PTHR43696:SF9">
    <property type="entry name" value="COILED-COIL DOMAIN-CONTAINING PROTEIN 157"/>
    <property type="match status" value="1"/>
</dbReference>
<organism evidence="2 3">
    <name type="scientific">Pteropus vampyrus</name>
    <name type="common">Large flying fox</name>
    <dbReference type="NCBI Taxonomy" id="132908"/>
    <lineage>
        <taxon>Eukaryota</taxon>
        <taxon>Metazoa</taxon>
        <taxon>Chordata</taxon>
        <taxon>Craniata</taxon>
        <taxon>Vertebrata</taxon>
        <taxon>Euteleostomi</taxon>
        <taxon>Mammalia</taxon>
        <taxon>Eutheria</taxon>
        <taxon>Laurasiatheria</taxon>
        <taxon>Chiroptera</taxon>
        <taxon>Yinpterochiroptera</taxon>
        <taxon>Pteropodoidea</taxon>
        <taxon>Pteropodidae</taxon>
        <taxon>Pteropodinae</taxon>
        <taxon>Pteropus</taxon>
    </lineage>
</organism>
<gene>
    <name evidence="3" type="primary">CCDC157</name>
</gene>
<dbReference type="GeneID" id="105300911"/>
<feature type="compositionally biased region" description="Polar residues" evidence="1">
    <location>
        <begin position="549"/>
        <end position="561"/>
    </location>
</feature>
<name>A0A6P3RC59_PTEVA</name>
<feature type="region of interest" description="Disordered" evidence="1">
    <location>
        <begin position="142"/>
        <end position="161"/>
    </location>
</feature>
<feature type="region of interest" description="Disordered" evidence="1">
    <location>
        <begin position="351"/>
        <end position="377"/>
    </location>
</feature>
<evidence type="ECO:0000313" key="3">
    <source>
        <dbReference type="RefSeq" id="XP_011371626.1"/>
    </source>
</evidence>
<feature type="region of interest" description="Disordered" evidence="1">
    <location>
        <begin position="537"/>
        <end position="603"/>
    </location>
</feature>
<sequence>MAHLLGSQACMDSLRKDLTDLQGAIVDVFSRAGPVRFPSWKFPDRVACDLDMVALLEHYDHVPGDPEFTQLSHAVLLELVIDRLLLLLQSCARYLENLGSEQTVPSARAAGPCMSVGLTVRRFWNSLLKLCVLYQQAPHQRRANQGEIPTSKPTAKGEPAKSPEFVTAKFIKAPSPMPGLQSPARTAENTRNVHSQTVETALVPCDACTSVQGSLREVGKVVISLCQSQNLPSSLGQFQQLVQDSMGLRPLPAATVGHWAAEQSKDLMRLSKHIGPLRTQLEEAEGQKDGLRKQVGELEQALQQERGERQRQAEEAQKCLAKWEHDKQQLLTETSDLKMKVATLEGELKQQQESTQAMETKAQQLQEEAERRAEAERQVQQLEEQVQLLAGRLDGASQQIRWASTELDKEKARVDSMVRHQESLQAKQRALLQQLDSLDQEREELRGSLDEAEAQRAHVEEQLQRVQSEREQGQCQLRAQQELLQSLQGEKQGLEQATRDLQLTISELELELVELREQERLLVAFPDLHRPVEAQIQTDPTGPALGPSQPGNPGSITTSPGPESIPRASGQAAFTWQQDGQCRQDPAWPAPDIPTSAARWPAQ</sequence>
<dbReference type="AlphaFoldDB" id="A0A6P3RC59"/>
<feature type="region of interest" description="Disordered" evidence="1">
    <location>
        <begin position="442"/>
        <end position="465"/>
    </location>
</feature>
<accession>A0A6P3RC59</accession>
<dbReference type="RefSeq" id="XP_011371626.1">
    <property type="nucleotide sequence ID" value="XM_011373324.2"/>
</dbReference>
<dbReference type="InterPro" id="IPR029681">
    <property type="entry name" value="CCDC157"/>
</dbReference>
<evidence type="ECO:0000256" key="1">
    <source>
        <dbReference type="SAM" id="MobiDB-lite"/>
    </source>
</evidence>
<evidence type="ECO:0000313" key="2">
    <source>
        <dbReference type="Proteomes" id="UP000515202"/>
    </source>
</evidence>
<dbReference type="OrthoDB" id="10051906at2759"/>
<dbReference type="PANTHER" id="PTHR43696">
    <property type="entry name" value="COILED-COIL DOMAIN-CONTAINING PROTEIN 157"/>
    <property type="match status" value="1"/>
</dbReference>
<dbReference type="CTD" id="550631"/>
<feature type="compositionally biased region" description="Basic and acidic residues" evidence="1">
    <location>
        <begin position="368"/>
        <end position="377"/>
    </location>
</feature>
<keyword evidence="2" id="KW-1185">Reference proteome</keyword>
<protein>
    <submittedName>
        <fullName evidence="3">Coiled-coil domain-containing protein 157 isoform X2</fullName>
    </submittedName>
</protein>
<reference evidence="3" key="1">
    <citation type="submission" date="2025-08" db="UniProtKB">
        <authorList>
            <consortium name="RefSeq"/>
        </authorList>
    </citation>
    <scope>IDENTIFICATION</scope>
    <source>
        <tissue evidence="3">Kidney</tissue>
    </source>
</reference>
<proteinExistence type="predicted"/>
<dbReference type="SUPFAM" id="SSF57997">
    <property type="entry name" value="Tropomyosin"/>
    <property type="match status" value="1"/>
</dbReference>
<dbReference type="Proteomes" id="UP000515202">
    <property type="component" value="Unplaced"/>
</dbReference>